<feature type="transmembrane region" description="Helical" evidence="1">
    <location>
        <begin position="90"/>
        <end position="111"/>
    </location>
</feature>
<comment type="caution">
    <text evidence="2">The sequence shown here is derived from an EMBL/GenBank/DDBJ whole genome shotgun (WGS) entry which is preliminary data.</text>
</comment>
<keyword evidence="3" id="KW-1185">Reference proteome</keyword>
<accession>A0ABT7LYA8</accession>
<feature type="transmembrane region" description="Helical" evidence="1">
    <location>
        <begin position="430"/>
        <end position="453"/>
    </location>
</feature>
<dbReference type="Proteomes" id="UP001230986">
    <property type="component" value="Unassembled WGS sequence"/>
</dbReference>
<feature type="transmembrane region" description="Helical" evidence="1">
    <location>
        <begin position="248"/>
        <end position="268"/>
    </location>
</feature>
<feature type="transmembrane region" description="Helical" evidence="1">
    <location>
        <begin position="364"/>
        <end position="383"/>
    </location>
</feature>
<protein>
    <recommendedName>
        <fullName evidence="4">Glycosyltransferase RgtA/B/C/D-like domain-containing protein</fullName>
    </recommendedName>
</protein>
<keyword evidence="1" id="KW-1133">Transmembrane helix</keyword>
<dbReference type="EMBL" id="JASVEJ010000022">
    <property type="protein sequence ID" value="MDL5056994.1"/>
    <property type="molecule type" value="Genomic_DNA"/>
</dbReference>
<organism evidence="2 3">
    <name type="scientific">Geitlerinema calcuttense NRMC-F 0142</name>
    <dbReference type="NCBI Taxonomy" id="2922238"/>
    <lineage>
        <taxon>Bacteria</taxon>
        <taxon>Bacillati</taxon>
        <taxon>Cyanobacteriota</taxon>
        <taxon>Cyanophyceae</taxon>
        <taxon>Geitlerinematales</taxon>
        <taxon>Geitlerinemataceae</taxon>
        <taxon>Geitlerinema</taxon>
    </lineage>
</organism>
<sequence>MNDFFLNQYQRVLSDWILEEHRKNLFPYFVFFVLSGLFFGISSFVPYEFTPDISYQLKSAIQFLHGETRIVNYFAYPNPNNISQNSYAWIAWWSPGITLLFLPFMAIGIPIAAMLRLIAYMSFGVGCVGWLNLARFLKINIKTQTIFAIILALYAITTGGAIHFYVDVLPFGIMPWFIFIVLKNFTLRRKPWNLHPSQITRMILMGLILGSIYWIKYSAFLIVLGFVLYVFVYFCLQASKSTSRRDGLILFSFFGLGVLVPAALLSIIHKFLGGVASAVSQMEAASFNSPNTQGIGLFYSLLGSPGLALFNNIEYLLGGSLYKFFNIADANAVELNKALIGIVGTIIIALYFIYFKKKFSKKIILLWLCVTFTPFLILAYLAYTIRYNFLISQITRFMFPVFTFTLLLLIKCTELQFASSYRSIRKNILINGLGLVVIVIYVLIGSHSLAYFAKKVAIKLNYTSFQDLYSPYVSSSNSKGFFGTIQSTVTSPKDIVYLKLPISEEEISSERVDIVNRTLGDFGCCNIIPINDDITLTTSESLRVIIAIAKTLEQQELSRIQSRFPQAESWIRLPDIPDAEVNIWFSDLQVDSRQDTM</sequence>
<feature type="transmembrane region" description="Helical" evidence="1">
    <location>
        <begin position="389"/>
        <end position="410"/>
    </location>
</feature>
<reference evidence="2 3" key="1">
    <citation type="submission" date="2023-06" db="EMBL/GenBank/DDBJ databases">
        <title>Whole genome sequence of Oscillatoria calcuttensis NRMC-F 0142.</title>
        <authorList>
            <person name="Shakena Fathima T."/>
            <person name="Muralitharan G."/>
            <person name="Thajuddin N."/>
        </authorList>
    </citation>
    <scope>NUCLEOTIDE SEQUENCE [LARGE SCALE GENOMIC DNA]</scope>
    <source>
        <strain evidence="2 3">NRMC-F 0142</strain>
    </source>
</reference>
<feature type="transmembrane region" description="Helical" evidence="1">
    <location>
        <begin position="117"/>
        <end position="134"/>
    </location>
</feature>
<feature type="transmembrane region" description="Helical" evidence="1">
    <location>
        <begin position="25"/>
        <end position="47"/>
    </location>
</feature>
<evidence type="ECO:0000313" key="2">
    <source>
        <dbReference type="EMBL" id="MDL5056994.1"/>
    </source>
</evidence>
<feature type="transmembrane region" description="Helical" evidence="1">
    <location>
        <begin position="221"/>
        <end position="236"/>
    </location>
</feature>
<name>A0ABT7LYA8_9CYAN</name>
<gene>
    <name evidence="2" type="ORF">QQ055_05880</name>
</gene>
<dbReference type="RefSeq" id="WP_284475424.1">
    <property type="nucleotide sequence ID" value="NZ_JASVEJ010000022.1"/>
</dbReference>
<evidence type="ECO:0000256" key="1">
    <source>
        <dbReference type="SAM" id="Phobius"/>
    </source>
</evidence>
<evidence type="ECO:0000313" key="3">
    <source>
        <dbReference type="Proteomes" id="UP001230986"/>
    </source>
</evidence>
<proteinExistence type="predicted"/>
<feature type="transmembrane region" description="Helical" evidence="1">
    <location>
        <begin position="146"/>
        <end position="165"/>
    </location>
</feature>
<keyword evidence="1" id="KW-0472">Membrane</keyword>
<feature type="transmembrane region" description="Helical" evidence="1">
    <location>
        <begin position="338"/>
        <end position="355"/>
    </location>
</feature>
<evidence type="ECO:0008006" key="4">
    <source>
        <dbReference type="Google" id="ProtNLM"/>
    </source>
</evidence>
<keyword evidence="1" id="KW-0812">Transmembrane</keyword>